<reference evidence="2" key="2">
    <citation type="submission" date="2022-05" db="EMBL/GenBank/DDBJ databases">
        <authorList>
            <person name="Kim J.-S."/>
            <person name="Lee K."/>
            <person name="Suh M."/>
            <person name="Eom M."/>
            <person name="Kim J.-S."/>
            <person name="Kim D.-S."/>
            <person name="Ko S.-H."/>
            <person name="Shin Y."/>
            <person name="Lee J.-S."/>
        </authorList>
    </citation>
    <scope>NUCLEOTIDE SEQUENCE</scope>
    <source>
        <strain evidence="2">N237</strain>
    </source>
</reference>
<keyword evidence="1" id="KW-1133">Transmembrane helix</keyword>
<sequence length="138" mass="15116">MVGPPDIRSRSMQIVGLLWLFFLAVGMFVAATGSTVHLVIGILDGIAAGTLAWRSFWNGIWLSGTGLTARADRFTRHLQWSEIQRFEFRGLAGLGAYRSDGKWVRLLDFGGVRPHIEAEGAAQLLNEHLAASRHSDAA</sequence>
<proteinExistence type="predicted"/>
<name>A0ABY4R215_9ACTN</name>
<keyword evidence="1" id="KW-0472">Membrane</keyword>
<feature type="transmembrane region" description="Helical" evidence="1">
    <location>
        <begin position="12"/>
        <end position="30"/>
    </location>
</feature>
<accession>A0ABY4R215</accession>
<evidence type="ECO:0000313" key="2">
    <source>
        <dbReference type="EMBL" id="UQX89191.1"/>
    </source>
</evidence>
<keyword evidence="3" id="KW-1185">Reference proteome</keyword>
<evidence type="ECO:0000256" key="1">
    <source>
        <dbReference type="SAM" id="Phobius"/>
    </source>
</evidence>
<dbReference type="RefSeq" id="WP_249773087.1">
    <property type="nucleotide sequence ID" value="NZ_CP097332.1"/>
</dbReference>
<evidence type="ECO:0000313" key="3">
    <source>
        <dbReference type="Proteomes" id="UP001056336"/>
    </source>
</evidence>
<reference evidence="2" key="1">
    <citation type="journal article" date="2018" name="Int. J. Syst. Evol. Microbiol.">
        <title>Jatrophihabitans telluris sp. nov., isolated from sediment soil of lava forest wetlands and the emended description of the genus Jatrophihabitans.</title>
        <authorList>
            <person name="Lee K.C."/>
            <person name="Suh M.K."/>
            <person name="Eom M.K."/>
            <person name="Kim K.K."/>
            <person name="Kim J.S."/>
            <person name="Kim D.S."/>
            <person name="Ko S.H."/>
            <person name="Shin Y.K."/>
            <person name="Lee J.S."/>
        </authorList>
    </citation>
    <scope>NUCLEOTIDE SEQUENCE</scope>
    <source>
        <strain evidence="2">N237</strain>
    </source>
</reference>
<gene>
    <name evidence="2" type="ORF">M6D93_04100</name>
</gene>
<evidence type="ECO:0008006" key="4">
    <source>
        <dbReference type="Google" id="ProtNLM"/>
    </source>
</evidence>
<dbReference type="EMBL" id="CP097332">
    <property type="protein sequence ID" value="UQX89191.1"/>
    <property type="molecule type" value="Genomic_DNA"/>
</dbReference>
<dbReference type="Proteomes" id="UP001056336">
    <property type="component" value="Chromosome"/>
</dbReference>
<organism evidence="2 3">
    <name type="scientific">Jatrophihabitans telluris</name>
    <dbReference type="NCBI Taxonomy" id="2038343"/>
    <lineage>
        <taxon>Bacteria</taxon>
        <taxon>Bacillati</taxon>
        <taxon>Actinomycetota</taxon>
        <taxon>Actinomycetes</taxon>
        <taxon>Jatrophihabitantales</taxon>
        <taxon>Jatrophihabitantaceae</taxon>
        <taxon>Jatrophihabitans</taxon>
    </lineage>
</organism>
<protein>
    <recommendedName>
        <fullName evidence="4">PH domain-containing protein</fullName>
    </recommendedName>
</protein>
<keyword evidence="1" id="KW-0812">Transmembrane</keyword>